<dbReference type="STRING" id="194439.CT1757"/>
<dbReference type="EMBL" id="AE006470">
    <property type="protein sequence ID" value="AAM72978.1"/>
    <property type="molecule type" value="Genomic_DNA"/>
</dbReference>
<dbReference type="eggNOG" id="COG1840">
    <property type="taxonomic scope" value="Bacteria"/>
</dbReference>
<proteinExistence type="predicted"/>
<dbReference type="HOGENOM" id="CLU_055408_0_0_10"/>
<evidence type="ECO:0000313" key="2">
    <source>
        <dbReference type="Proteomes" id="UP000001007"/>
    </source>
</evidence>
<dbReference type="KEGG" id="cte:CT1757"/>
<dbReference type="OrthoDB" id="597069at2"/>
<accession>Q8KBM9</accession>
<dbReference type="EnsemblBacteria" id="AAM72978">
    <property type="protein sequence ID" value="AAM72978"/>
    <property type="gene ID" value="CT1757"/>
</dbReference>
<organism evidence="1 2">
    <name type="scientific">Chlorobaculum tepidum (strain ATCC 49652 / DSM 12025 / NBRC 103806 / TLS)</name>
    <name type="common">Chlorobium tepidum</name>
    <dbReference type="NCBI Taxonomy" id="194439"/>
    <lineage>
        <taxon>Bacteria</taxon>
        <taxon>Pseudomonadati</taxon>
        <taxon>Chlorobiota</taxon>
        <taxon>Chlorobiia</taxon>
        <taxon>Chlorobiales</taxon>
        <taxon>Chlorobiaceae</taxon>
        <taxon>Chlorobaculum</taxon>
    </lineage>
</organism>
<gene>
    <name evidence="1" type="ordered locus">CT1757</name>
</gene>
<dbReference type="Pfam" id="PF13343">
    <property type="entry name" value="SBP_bac_6"/>
    <property type="match status" value="1"/>
</dbReference>
<dbReference type="Proteomes" id="UP000001007">
    <property type="component" value="Chromosome"/>
</dbReference>
<reference evidence="1 2" key="1">
    <citation type="journal article" date="2002" name="Proc. Natl. Acad. Sci. U.S.A.">
        <title>The complete genome sequence of Chlorobium tepidum TLS, a photosynthetic, anaerobic, green-sulfur bacterium.</title>
        <authorList>
            <person name="Eisen J.A."/>
            <person name="Nelson K.E."/>
            <person name="Paulsen I.T."/>
            <person name="Heidelberg J.F."/>
            <person name="Wu M."/>
            <person name="Dodson R.J."/>
            <person name="Deboy R."/>
            <person name="Gwinn M.L."/>
            <person name="Nelson W.C."/>
            <person name="Haft D.H."/>
            <person name="Hickey E.K."/>
            <person name="Peterson J.D."/>
            <person name="Durkin A.S."/>
            <person name="Kolonay J.L."/>
            <person name="Yang F."/>
            <person name="Holt I."/>
            <person name="Umayam L.A."/>
            <person name="Mason T."/>
            <person name="Brenner M."/>
            <person name="Shea T.P."/>
            <person name="Parksey D."/>
            <person name="Nierman W.C."/>
            <person name="Feldblyum T.V."/>
            <person name="Hansen C.L."/>
            <person name="Craven M.B."/>
            <person name="Radune D."/>
            <person name="Vamathevan J."/>
            <person name="Khouri H."/>
            <person name="White O."/>
            <person name="Gruber T.M."/>
            <person name="Ketchum K.A."/>
            <person name="Venter J.C."/>
            <person name="Tettelin H."/>
            <person name="Bryant D.A."/>
            <person name="Fraser C.M."/>
        </authorList>
    </citation>
    <scope>NUCLEOTIDE SEQUENCE [LARGE SCALE GENOMIC DNA]</scope>
    <source>
        <strain evidence="2">ATCC 49652 / DSM 12025 / NBRC 103806 / TLS</strain>
    </source>
</reference>
<dbReference type="AlphaFoldDB" id="Q8KBM9"/>
<protein>
    <submittedName>
        <fullName evidence="1">Uncharacterized protein</fullName>
    </submittedName>
</protein>
<keyword evidence="2" id="KW-1185">Reference proteome</keyword>
<name>Q8KBM9_CHLTE</name>
<sequence length="370" mass="41776">MSRRYRAQNQNRDMMKPVDKMDKDGNVLAVCSQPPLHRRTTGNGVPLIKKGAINFYMNMPCPLKVACKMAIGEFAALYNASHETPIYSPMLLDGDTKGIEGELKAAMSEDELPEVLVASGLHTVMAKGFRERFIESGIYEGVTSQAALARMPESYRKLVTEHNIGLFSTGFWSVVCDLSLETIVPYPRRWTDLVDPLYKDLITVHGYNGKASIAALLLLLREQLGSRAVTDFAGNIRNIWHFAEILKRIDSAEPRRTLFNLLPNAATVQMPSKKRAAILEFEDGPVLAPMLMYVKRSRKEECQPLVNFMHSNVIRQALRRGDFHLADEFDWTQPFSFPSWEFLLQNDYETLSAALDVELKKGLREDVSSS</sequence>
<evidence type="ECO:0000313" key="1">
    <source>
        <dbReference type="EMBL" id="AAM72978.1"/>
    </source>
</evidence>